<proteinExistence type="predicted"/>
<feature type="region of interest" description="Disordered" evidence="1">
    <location>
        <begin position="39"/>
        <end position="80"/>
    </location>
</feature>
<dbReference type="EMBL" id="CP045897">
    <property type="protein sequence ID" value="QQP51599.1"/>
    <property type="molecule type" value="Genomic_DNA"/>
</dbReference>
<keyword evidence="3" id="KW-1185">Reference proteome</keyword>
<gene>
    <name evidence="2" type="ORF">FKW44_013016</name>
</gene>
<accession>A0A7T8HKG6</accession>
<name>A0A7T8HKG6_CALRO</name>
<feature type="compositionally biased region" description="Acidic residues" evidence="1">
    <location>
        <begin position="58"/>
        <end position="68"/>
    </location>
</feature>
<dbReference type="OrthoDB" id="10575842at2759"/>
<sequence>ISISCALCAMVAPDTCGVVCPVAALYCGTSGYACMGKEEEIPVEEDNDAPEEIQTGQDGDEMEEDDPEDMMKDDIRRHHH</sequence>
<dbReference type="AlphaFoldDB" id="A0A7T8HKG6"/>
<evidence type="ECO:0000256" key="1">
    <source>
        <dbReference type="SAM" id="MobiDB-lite"/>
    </source>
</evidence>
<protein>
    <submittedName>
        <fullName evidence="2">Uncharacterized protein</fullName>
    </submittedName>
</protein>
<evidence type="ECO:0000313" key="3">
    <source>
        <dbReference type="Proteomes" id="UP000595437"/>
    </source>
</evidence>
<feature type="compositionally biased region" description="Basic and acidic residues" evidence="1">
    <location>
        <begin position="69"/>
        <end position="80"/>
    </location>
</feature>
<feature type="non-terminal residue" evidence="2">
    <location>
        <position position="80"/>
    </location>
</feature>
<evidence type="ECO:0000313" key="2">
    <source>
        <dbReference type="EMBL" id="QQP51599.1"/>
    </source>
</evidence>
<feature type="compositionally biased region" description="Acidic residues" evidence="1">
    <location>
        <begin position="41"/>
        <end position="51"/>
    </location>
</feature>
<reference evidence="3" key="1">
    <citation type="submission" date="2021-01" db="EMBL/GenBank/DDBJ databases">
        <title>Caligus Genome Assembly.</title>
        <authorList>
            <person name="Gallardo-Escarate C."/>
        </authorList>
    </citation>
    <scope>NUCLEOTIDE SEQUENCE [LARGE SCALE GENOMIC DNA]</scope>
</reference>
<organism evidence="2 3">
    <name type="scientific">Caligus rogercresseyi</name>
    <name type="common">Sea louse</name>
    <dbReference type="NCBI Taxonomy" id="217165"/>
    <lineage>
        <taxon>Eukaryota</taxon>
        <taxon>Metazoa</taxon>
        <taxon>Ecdysozoa</taxon>
        <taxon>Arthropoda</taxon>
        <taxon>Crustacea</taxon>
        <taxon>Multicrustacea</taxon>
        <taxon>Hexanauplia</taxon>
        <taxon>Copepoda</taxon>
        <taxon>Siphonostomatoida</taxon>
        <taxon>Caligidae</taxon>
        <taxon>Caligus</taxon>
    </lineage>
</organism>
<dbReference type="Proteomes" id="UP000595437">
    <property type="component" value="Chromosome 8"/>
</dbReference>